<dbReference type="WBParaSite" id="ACRNAN_scaffold619.g10476.t2">
    <property type="protein sequence ID" value="ACRNAN_scaffold619.g10476.t2"/>
    <property type="gene ID" value="ACRNAN_scaffold619.g10476"/>
</dbReference>
<name>A0A914E802_9BILA</name>
<feature type="compositionally biased region" description="Low complexity" evidence="1">
    <location>
        <begin position="418"/>
        <end position="436"/>
    </location>
</feature>
<feature type="compositionally biased region" description="Low complexity" evidence="1">
    <location>
        <begin position="979"/>
        <end position="990"/>
    </location>
</feature>
<feature type="compositionally biased region" description="Polar residues" evidence="1">
    <location>
        <begin position="313"/>
        <end position="333"/>
    </location>
</feature>
<feature type="compositionally biased region" description="Polar residues" evidence="1">
    <location>
        <begin position="565"/>
        <end position="586"/>
    </location>
</feature>
<evidence type="ECO:0000256" key="1">
    <source>
        <dbReference type="SAM" id="MobiDB-lite"/>
    </source>
</evidence>
<proteinExistence type="predicted"/>
<evidence type="ECO:0000313" key="3">
    <source>
        <dbReference type="WBParaSite" id="ACRNAN_scaffold619.g10476.t2"/>
    </source>
</evidence>
<feature type="compositionally biased region" description="Polar residues" evidence="1">
    <location>
        <begin position="1044"/>
        <end position="1097"/>
    </location>
</feature>
<feature type="compositionally biased region" description="Low complexity" evidence="1">
    <location>
        <begin position="524"/>
        <end position="539"/>
    </location>
</feature>
<feature type="compositionally biased region" description="Polar residues" evidence="1">
    <location>
        <begin position="1290"/>
        <end position="1314"/>
    </location>
</feature>
<feature type="region of interest" description="Disordered" evidence="1">
    <location>
        <begin position="141"/>
        <end position="436"/>
    </location>
</feature>
<dbReference type="Proteomes" id="UP000887540">
    <property type="component" value="Unplaced"/>
</dbReference>
<feature type="compositionally biased region" description="Low complexity" evidence="1">
    <location>
        <begin position="1174"/>
        <end position="1189"/>
    </location>
</feature>
<keyword evidence="2" id="KW-1185">Reference proteome</keyword>
<feature type="compositionally biased region" description="Polar residues" evidence="1">
    <location>
        <begin position="239"/>
        <end position="267"/>
    </location>
</feature>
<reference evidence="3" key="1">
    <citation type="submission" date="2022-11" db="UniProtKB">
        <authorList>
            <consortium name="WormBaseParasite"/>
        </authorList>
    </citation>
    <scope>IDENTIFICATION</scope>
</reference>
<feature type="region of interest" description="Disordered" evidence="1">
    <location>
        <begin position="971"/>
        <end position="1000"/>
    </location>
</feature>
<feature type="compositionally biased region" description="Low complexity" evidence="1">
    <location>
        <begin position="494"/>
        <end position="507"/>
    </location>
</feature>
<feature type="region of interest" description="Disordered" evidence="1">
    <location>
        <begin position="1"/>
        <end position="37"/>
    </location>
</feature>
<feature type="compositionally biased region" description="Pro residues" evidence="1">
    <location>
        <begin position="201"/>
        <end position="218"/>
    </location>
</feature>
<feature type="compositionally biased region" description="Polar residues" evidence="1">
    <location>
        <begin position="141"/>
        <end position="172"/>
    </location>
</feature>
<organism evidence="2 3">
    <name type="scientific">Acrobeloides nanus</name>
    <dbReference type="NCBI Taxonomy" id="290746"/>
    <lineage>
        <taxon>Eukaryota</taxon>
        <taxon>Metazoa</taxon>
        <taxon>Ecdysozoa</taxon>
        <taxon>Nematoda</taxon>
        <taxon>Chromadorea</taxon>
        <taxon>Rhabditida</taxon>
        <taxon>Tylenchina</taxon>
        <taxon>Cephalobomorpha</taxon>
        <taxon>Cephaloboidea</taxon>
        <taxon>Cephalobidae</taxon>
        <taxon>Acrobeloides</taxon>
    </lineage>
</organism>
<feature type="region of interest" description="Disordered" evidence="1">
    <location>
        <begin position="750"/>
        <end position="771"/>
    </location>
</feature>
<protein>
    <submittedName>
        <fullName evidence="3">Uncharacterized protein</fullName>
    </submittedName>
</protein>
<feature type="compositionally biased region" description="Basic residues" evidence="1">
    <location>
        <begin position="514"/>
        <end position="523"/>
    </location>
</feature>
<feature type="compositionally biased region" description="Low complexity" evidence="1">
    <location>
        <begin position="351"/>
        <end position="360"/>
    </location>
</feature>
<feature type="compositionally biased region" description="Polar residues" evidence="1">
    <location>
        <begin position="1138"/>
        <end position="1170"/>
    </location>
</feature>
<feature type="compositionally biased region" description="Polar residues" evidence="1">
    <location>
        <begin position="16"/>
        <end position="32"/>
    </location>
</feature>
<feature type="compositionally biased region" description="Polar residues" evidence="1">
    <location>
        <begin position="1209"/>
        <end position="1225"/>
    </location>
</feature>
<feature type="region of interest" description="Disordered" evidence="1">
    <location>
        <begin position="483"/>
        <end position="594"/>
    </location>
</feature>
<feature type="compositionally biased region" description="Low complexity" evidence="1">
    <location>
        <begin position="1"/>
        <end position="15"/>
    </location>
</feature>
<feature type="compositionally biased region" description="Pro residues" evidence="1">
    <location>
        <begin position="340"/>
        <end position="350"/>
    </location>
</feature>
<feature type="compositionally biased region" description="Polar residues" evidence="1">
    <location>
        <begin position="540"/>
        <end position="551"/>
    </location>
</feature>
<evidence type="ECO:0000313" key="2">
    <source>
        <dbReference type="Proteomes" id="UP000887540"/>
    </source>
</evidence>
<sequence length="1331" mass="145919">MSRQDSSSSGSSGYSNENPQNYNMQSYDTGNQMIEHPNDSVGNMSYNQGDLNMSYMNTRPDQTQQSQYMSMPYDQSNMTMSEDAQVMTPTCSAYSMNPTSNYIQSESSYTNYSNPTNSSCGGLPPASSLFSSSSLTMDYNMNRGSSSAPPIHSTSNVYLQNQPTYGNSSGNQPLPPLSSFAQPQGPAYGQSSQPLPRTPLSAPPQHPQQSPSMPPPSPFISNPGTFQESGLNPPARVDSVSSEPTQSQQTEFRPPSSSFSNPGSTMSAPPESPAVNRPPSVKTHAGNAYSQPQHGSGPSEYYMQPGSNMPIELQQSPANADNVIVQHSPTANIYVQHLAPRPPSQQPPTTQPDQQQETSTGQDQLKPPKNPPRYRNPGSYSPRGGSARSKTTSLSTMLPMLRAPTAGLSAGDDGPTVRQHLQQQQAAQRQRMQQELMAKRMKEDEMKQTMMVASSMPMQIHEQPQNIQMTTTYLPQTAYIQVISTEPPPPPPQTMITEPPKPVVQQSQPPPKRPPPKRQRPSRAKSTTAAGASAIITTTPTESVVEGQQATIPPPKPPSRAAKRNYSQGQQVETEQNLESAQSPSKQPRIETPGQTQCRIVHFQKPPPTESEFPQTETTIHVVQAPPPYSIQVQQQGQQQPQMQVYQAQVQPGMIQQQPQQQYFIVEQVQTPSGQQQTRQQMFIPASPTKQQQHAPQGYQVQQQMQQPYMQEQPGVVRVQQIREGVISVQQFPTVAQIQQNETYTQVQESGQVEIRATSDQEESQSFDRPPQQHFIIQASPTVVEASGRVLSNVGDGVTTTVYSTMPPPQAPGTTSSQRPQFVRTTNQNAVMVAAPANGAPVGAPPQTQVYRNGTAGSRPPSGQVRQRQMEEERKFDMKCYYLKRTIKSLCFKNAALCDEVARLHERIATVTEERKKNAALCDEVARLHERIATVTEERKVLAKRLQHYERNRIRRLQTQQRKADAAAAARMGNAPCPSSSKKTSVFSSSQEKPTAPMTAPVISMGNFSYGKPEILKGRELTVLIQKPKQEDIDRLALSKVFSPTNSIGSEDRSSPITISMQPPESFSLSVITTPSPIGTMNTSMGSNATKITPSPRSTRDDSQASEMTSQEIKQALNLDSGESSPTQRELRERRGSANKTIPGNSGQTPQTKPSPGTRSSARQIELQQKLQKHPPSSQQLQPIQIQPHQRARSKSSVSPTVKPDKPLTISTTRASTEGMQSDSKISPADILSSPISALVSPRPRSGSRKQKQPLKKDPLLPPEAEENEVLSNCDEMTPEREGSEESGDTSKSNTPSMSTRKHSNSNTVTSATKARSLPTRAPSKRKAKKT</sequence>
<feature type="region of interest" description="Disordered" evidence="1">
    <location>
        <begin position="1044"/>
        <end position="1331"/>
    </location>
</feature>
<accession>A0A914E802</accession>